<dbReference type="Proteomes" id="UP000250043">
    <property type="component" value="Unassembled WGS sequence"/>
</dbReference>
<protein>
    <submittedName>
        <fullName evidence="2">Uncharacterized protein</fullName>
    </submittedName>
</protein>
<organism evidence="2 3">
    <name type="scientific">Obba rivulosa</name>
    <dbReference type="NCBI Taxonomy" id="1052685"/>
    <lineage>
        <taxon>Eukaryota</taxon>
        <taxon>Fungi</taxon>
        <taxon>Dikarya</taxon>
        <taxon>Basidiomycota</taxon>
        <taxon>Agaricomycotina</taxon>
        <taxon>Agaricomycetes</taxon>
        <taxon>Polyporales</taxon>
        <taxon>Gelatoporiaceae</taxon>
        <taxon>Obba</taxon>
    </lineage>
</organism>
<proteinExistence type="predicted"/>
<dbReference type="EMBL" id="KV722386">
    <property type="protein sequence ID" value="OCH91389.1"/>
    <property type="molecule type" value="Genomic_DNA"/>
</dbReference>
<evidence type="ECO:0000313" key="3">
    <source>
        <dbReference type="Proteomes" id="UP000250043"/>
    </source>
</evidence>
<reference evidence="2 3" key="1">
    <citation type="submission" date="2016-07" db="EMBL/GenBank/DDBJ databases">
        <title>Draft genome of the white-rot fungus Obba rivulosa 3A-2.</title>
        <authorList>
            <consortium name="DOE Joint Genome Institute"/>
            <person name="Miettinen O."/>
            <person name="Riley R."/>
            <person name="Acob R."/>
            <person name="Barry K."/>
            <person name="Cullen D."/>
            <person name="De Vries R."/>
            <person name="Hainaut M."/>
            <person name="Hatakka A."/>
            <person name="Henrissat B."/>
            <person name="Hilden K."/>
            <person name="Kuo R."/>
            <person name="Labutti K."/>
            <person name="Lipzen A."/>
            <person name="Makela M.R."/>
            <person name="Sandor L."/>
            <person name="Spatafora J.W."/>
            <person name="Grigoriev I.V."/>
            <person name="Hibbett D.S."/>
        </authorList>
    </citation>
    <scope>NUCLEOTIDE SEQUENCE [LARGE SCALE GENOMIC DNA]</scope>
    <source>
        <strain evidence="2 3">3A-2</strain>
    </source>
</reference>
<name>A0A8E2DMS2_9APHY</name>
<accession>A0A8E2DMS2</accession>
<evidence type="ECO:0000313" key="2">
    <source>
        <dbReference type="EMBL" id="OCH91389.1"/>
    </source>
</evidence>
<dbReference type="AlphaFoldDB" id="A0A8E2DMS2"/>
<keyword evidence="3" id="KW-1185">Reference proteome</keyword>
<sequence>MDCRLCDTRLPHHLKLLTSPAIVVCLMPTYIEVAAVIVAFSLVQVCYEGALALVSHSCGNCEVTQTFHGSVVDGSVFYFLSGPKNFVKTVYRLSSL</sequence>
<keyword evidence="1" id="KW-1133">Transmembrane helix</keyword>
<keyword evidence="1" id="KW-0812">Transmembrane</keyword>
<feature type="transmembrane region" description="Helical" evidence="1">
    <location>
        <begin position="21"/>
        <end position="43"/>
    </location>
</feature>
<keyword evidence="1" id="KW-0472">Membrane</keyword>
<gene>
    <name evidence="2" type="ORF">OBBRIDRAFT_527505</name>
</gene>
<evidence type="ECO:0000256" key="1">
    <source>
        <dbReference type="SAM" id="Phobius"/>
    </source>
</evidence>